<evidence type="ECO:0000313" key="3">
    <source>
        <dbReference type="EMBL" id="PKG30842.1"/>
    </source>
</evidence>
<dbReference type="Proteomes" id="UP000233343">
    <property type="component" value="Unassembled WGS sequence"/>
</dbReference>
<dbReference type="GO" id="GO:0046983">
    <property type="term" value="F:protein dimerization activity"/>
    <property type="evidence" value="ECO:0007669"/>
    <property type="project" value="InterPro"/>
</dbReference>
<dbReference type="InterPro" id="IPR036281">
    <property type="entry name" value="SinR/SinI_dimer_dom_sf"/>
</dbReference>
<protein>
    <recommendedName>
        <fullName evidence="5">DNA-binding anti-repressor SinI</fullName>
    </recommendedName>
</protein>
<gene>
    <name evidence="3" type="ORF">CWS20_01090</name>
</gene>
<organism evidence="3 4">
    <name type="scientific">Cytobacillus horneckiae</name>
    <dbReference type="NCBI Taxonomy" id="549687"/>
    <lineage>
        <taxon>Bacteria</taxon>
        <taxon>Bacillati</taxon>
        <taxon>Bacillota</taxon>
        <taxon>Bacilli</taxon>
        <taxon>Bacillales</taxon>
        <taxon>Bacillaceae</taxon>
        <taxon>Cytobacillus</taxon>
    </lineage>
</organism>
<proteinExistence type="predicted"/>
<evidence type="ECO:0008006" key="5">
    <source>
        <dbReference type="Google" id="ProtNLM"/>
    </source>
</evidence>
<dbReference type="PROSITE" id="PS51500">
    <property type="entry name" value="SIN"/>
    <property type="match status" value="1"/>
</dbReference>
<dbReference type="EMBL" id="PISD01000004">
    <property type="protein sequence ID" value="PKG30842.1"/>
    <property type="molecule type" value="Genomic_DNA"/>
</dbReference>
<dbReference type="InterPro" id="IPR000551">
    <property type="entry name" value="MerR-type_HTH_dom"/>
</dbReference>
<keyword evidence="4" id="KW-1185">Reference proteome</keyword>
<evidence type="ECO:0000259" key="2">
    <source>
        <dbReference type="PROSITE" id="PS51500"/>
    </source>
</evidence>
<dbReference type="SUPFAM" id="SSF47406">
    <property type="entry name" value="SinR repressor dimerisation domain-like"/>
    <property type="match status" value="1"/>
</dbReference>
<evidence type="ECO:0000259" key="1">
    <source>
        <dbReference type="PROSITE" id="PS50937"/>
    </source>
</evidence>
<dbReference type="AlphaFoldDB" id="A0A2N0ZMV2"/>
<dbReference type="GO" id="GO:0003677">
    <property type="term" value="F:DNA binding"/>
    <property type="evidence" value="ECO:0007669"/>
    <property type="project" value="InterPro"/>
</dbReference>
<dbReference type="Pfam" id="PF08671">
    <property type="entry name" value="SinI"/>
    <property type="match status" value="1"/>
</dbReference>
<comment type="caution">
    <text evidence="3">The sequence shown here is derived from an EMBL/GenBank/DDBJ whole genome shotgun (WGS) entry which is preliminary data.</text>
</comment>
<feature type="domain" description="Sin" evidence="2">
    <location>
        <begin position="1"/>
        <end position="32"/>
    </location>
</feature>
<dbReference type="GO" id="GO:0006355">
    <property type="term" value="P:regulation of DNA-templated transcription"/>
    <property type="evidence" value="ECO:0007669"/>
    <property type="project" value="InterPro"/>
</dbReference>
<feature type="domain" description="HTH merR-type" evidence="1">
    <location>
        <begin position="1"/>
        <end position="30"/>
    </location>
</feature>
<evidence type="ECO:0000313" key="4">
    <source>
        <dbReference type="Proteomes" id="UP000233343"/>
    </source>
</evidence>
<dbReference type="InterPro" id="IPR010981">
    <property type="entry name" value="SinR/SinI_dimer_dom"/>
</dbReference>
<dbReference type="PROSITE" id="PS50937">
    <property type="entry name" value="HTH_MERR_2"/>
    <property type="match status" value="1"/>
</dbReference>
<accession>A0A2N0ZMV2</accession>
<sequence length="35" mass="4193">MKLDAEWLKLIIEAKKLGITLDEIRFFFESKKPLK</sequence>
<reference evidence="3 4" key="1">
    <citation type="journal article" date="2010" name="Int. J. Syst. Evol. Microbiol.">
        <title>Bacillus horneckiae sp. nov., isolated from a spacecraft-assembly clean room.</title>
        <authorList>
            <person name="Vaishampayan P."/>
            <person name="Probst A."/>
            <person name="Krishnamurthi S."/>
            <person name="Ghosh S."/>
            <person name="Osman S."/>
            <person name="McDowall A."/>
            <person name="Ruckmani A."/>
            <person name="Mayilraj S."/>
            <person name="Venkateswaran K."/>
        </authorList>
    </citation>
    <scope>NUCLEOTIDE SEQUENCE [LARGE SCALE GENOMIC DNA]</scope>
    <source>
        <strain evidence="4">1PO1SC</strain>
    </source>
</reference>
<name>A0A2N0ZMV2_9BACI</name>